<proteinExistence type="predicted"/>
<dbReference type="Proteomes" id="UP000193411">
    <property type="component" value="Unassembled WGS sequence"/>
</dbReference>
<dbReference type="EMBL" id="MCFL01000006">
    <property type="protein sequence ID" value="ORZ39135.1"/>
    <property type="molecule type" value="Genomic_DNA"/>
</dbReference>
<reference evidence="1 2" key="1">
    <citation type="submission" date="2016-07" db="EMBL/GenBank/DDBJ databases">
        <title>Pervasive Adenine N6-methylation of Active Genes in Fungi.</title>
        <authorList>
            <consortium name="DOE Joint Genome Institute"/>
            <person name="Mondo S.J."/>
            <person name="Dannebaum R.O."/>
            <person name="Kuo R.C."/>
            <person name="Labutti K."/>
            <person name="Haridas S."/>
            <person name="Kuo A."/>
            <person name="Salamov A."/>
            <person name="Ahrendt S.R."/>
            <person name="Lipzen A."/>
            <person name="Sullivan W."/>
            <person name="Andreopoulos W.B."/>
            <person name="Clum A."/>
            <person name="Lindquist E."/>
            <person name="Daum C."/>
            <person name="Ramamoorthy G.K."/>
            <person name="Gryganskyi A."/>
            <person name="Culley D."/>
            <person name="Magnuson J.K."/>
            <person name="James T.Y."/>
            <person name="O'Malley M.A."/>
            <person name="Stajich J.E."/>
            <person name="Spatafora J.W."/>
            <person name="Visel A."/>
            <person name="Grigoriev I.V."/>
        </authorList>
    </citation>
    <scope>NUCLEOTIDE SEQUENCE [LARGE SCALE GENOMIC DNA]</scope>
    <source>
        <strain evidence="1 2">PL171</strain>
    </source>
</reference>
<comment type="caution">
    <text evidence="1">The sequence shown here is derived from an EMBL/GenBank/DDBJ whole genome shotgun (WGS) entry which is preliminary data.</text>
</comment>
<dbReference type="OrthoDB" id="60283at2759"/>
<name>A0A1Y2HWY9_9FUNG</name>
<sequence>MLPQRHPATSSTQSSPWPPILNVLPRALIPDVTKAALFELPWIDLNFASKLGDTCLLDFMVKWSEQAGGRPLQYSSEALALASTYGHVHVLEWWWTRMQVGDLVVVYWTDEAVDRASEFGHVDVLDWWWGKCLAEGRPFKYSYRAMDRASARGCVDVLQWWLDHAGLLPELKYSEQAVRGAATSGMLDALDWWSMRAFEQQIDLPEMEGVLKDAAEAGNVDILDWIARHNLEEGMDWAHLRLDSVFWQPALTSGQMAVLHWWDTTGHSLPTRWVPHSDRLSRWAAKSANPEVLSDCPLLSGGGEPVCPPELFSAVIKHGRSTRVLDWLNSHFHSWTPSNDDVKAATMRGDVLTLQWFMDQASFIPTGDWMPRYANWAVAGAHLPVLQWWHQRGCKYGRQQLLLLAKKAAADGNVDLFAWCVGHENGRSARSITEFHPVIDIASYCGHIQVLQWWRDWCLQHGVKNGQYTVTAMDEASALGKVEALEWWLTCSKSPQAVPLMFTSAALTIDRSPLTVDRVLSWWIRSGLLAQLKGETVPVISELAAHGKVNWLYRLTRGGLLLMTVSESMIVDASAGGHVCVLQYLMSLGESIVSSAHWSSAVDDAVVAAIGKDQGYVLDWWKRQGVQSTRSGVALAQLLNLVAL</sequence>
<dbReference type="PANTHER" id="PTHR46586:SF3">
    <property type="entry name" value="ANKYRIN REPEAT-CONTAINING PROTEIN"/>
    <property type="match status" value="1"/>
</dbReference>
<keyword evidence="2" id="KW-1185">Reference proteome</keyword>
<dbReference type="InterPro" id="IPR052050">
    <property type="entry name" value="SecEffector_AnkRepeat"/>
</dbReference>
<evidence type="ECO:0000313" key="1">
    <source>
        <dbReference type="EMBL" id="ORZ39135.1"/>
    </source>
</evidence>
<protein>
    <recommendedName>
        <fullName evidence="3">Ankyrin repeat-containing domain protein</fullName>
    </recommendedName>
</protein>
<evidence type="ECO:0008006" key="3">
    <source>
        <dbReference type="Google" id="ProtNLM"/>
    </source>
</evidence>
<dbReference type="PANTHER" id="PTHR46586">
    <property type="entry name" value="ANKYRIN REPEAT-CONTAINING PROTEIN"/>
    <property type="match status" value="1"/>
</dbReference>
<gene>
    <name evidence="1" type="ORF">BCR44DRAFT_1427278</name>
</gene>
<organism evidence="1 2">
    <name type="scientific">Catenaria anguillulae PL171</name>
    <dbReference type="NCBI Taxonomy" id="765915"/>
    <lineage>
        <taxon>Eukaryota</taxon>
        <taxon>Fungi</taxon>
        <taxon>Fungi incertae sedis</taxon>
        <taxon>Blastocladiomycota</taxon>
        <taxon>Blastocladiomycetes</taxon>
        <taxon>Blastocladiales</taxon>
        <taxon>Catenariaceae</taxon>
        <taxon>Catenaria</taxon>
    </lineage>
</organism>
<accession>A0A1Y2HWY9</accession>
<evidence type="ECO:0000313" key="2">
    <source>
        <dbReference type="Proteomes" id="UP000193411"/>
    </source>
</evidence>
<dbReference type="AlphaFoldDB" id="A0A1Y2HWY9"/>